<comment type="caution">
    <text evidence="8">The sequence shown here is derived from an EMBL/GenBank/DDBJ whole genome shotgun (WGS) entry which is preliminary data.</text>
</comment>
<dbReference type="Gene3D" id="3.10.50.40">
    <property type="match status" value="2"/>
</dbReference>
<evidence type="ECO:0000259" key="7">
    <source>
        <dbReference type="PROSITE" id="PS50059"/>
    </source>
</evidence>
<dbReference type="PANTHER" id="PTHR43811">
    <property type="entry name" value="FKBP-TYPE PEPTIDYL-PROLYL CIS-TRANS ISOMERASE FKPA"/>
    <property type="match status" value="1"/>
</dbReference>
<evidence type="ECO:0000313" key="8">
    <source>
        <dbReference type="EMBL" id="TEW73940.1"/>
    </source>
</evidence>
<proteinExistence type="inferred from homology"/>
<comment type="catalytic activity">
    <reaction evidence="1 6">
        <text>[protein]-peptidylproline (omega=180) = [protein]-peptidylproline (omega=0)</text>
        <dbReference type="Rhea" id="RHEA:16237"/>
        <dbReference type="Rhea" id="RHEA-COMP:10747"/>
        <dbReference type="Rhea" id="RHEA-COMP:10748"/>
        <dbReference type="ChEBI" id="CHEBI:83833"/>
        <dbReference type="ChEBI" id="CHEBI:83834"/>
        <dbReference type="EC" id="5.2.1.8"/>
    </reaction>
</comment>
<keyword evidence="5 6" id="KW-0413">Isomerase</keyword>
<dbReference type="Pfam" id="PF00254">
    <property type="entry name" value="FKBP_C"/>
    <property type="match status" value="2"/>
</dbReference>
<evidence type="ECO:0000256" key="6">
    <source>
        <dbReference type="PROSITE-ProRule" id="PRU00277"/>
    </source>
</evidence>
<dbReference type="AlphaFoldDB" id="A0A4Y8ARW2"/>
<name>A0A4Y8ARW2_9FLAO</name>
<dbReference type="InterPro" id="IPR046357">
    <property type="entry name" value="PPIase_dom_sf"/>
</dbReference>
<dbReference type="GO" id="GO:0003755">
    <property type="term" value="F:peptidyl-prolyl cis-trans isomerase activity"/>
    <property type="evidence" value="ECO:0007669"/>
    <property type="project" value="UniProtKB-KW"/>
</dbReference>
<evidence type="ECO:0000256" key="4">
    <source>
        <dbReference type="ARBA" id="ARBA00023110"/>
    </source>
</evidence>
<dbReference type="SUPFAM" id="SSF54534">
    <property type="entry name" value="FKBP-like"/>
    <property type="match status" value="2"/>
</dbReference>
<evidence type="ECO:0000256" key="3">
    <source>
        <dbReference type="ARBA" id="ARBA00013194"/>
    </source>
</evidence>
<dbReference type="PROSITE" id="PS50059">
    <property type="entry name" value="FKBP_PPIASE"/>
    <property type="match status" value="2"/>
</dbReference>
<dbReference type="InterPro" id="IPR001179">
    <property type="entry name" value="PPIase_FKBP_dom"/>
</dbReference>
<evidence type="ECO:0000313" key="9">
    <source>
        <dbReference type="Proteomes" id="UP000298517"/>
    </source>
</evidence>
<feature type="domain" description="PPIase FKBP-type" evidence="7">
    <location>
        <begin position="86"/>
        <end position="176"/>
    </location>
</feature>
<evidence type="ECO:0000256" key="2">
    <source>
        <dbReference type="ARBA" id="ARBA00006577"/>
    </source>
</evidence>
<dbReference type="Proteomes" id="UP000298517">
    <property type="component" value="Unassembled WGS sequence"/>
</dbReference>
<evidence type="ECO:0000256" key="5">
    <source>
        <dbReference type="ARBA" id="ARBA00023235"/>
    </source>
</evidence>
<keyword evidence="9" id="KW-1185">Reference proteome</keyword>
<dbReference type="PANTHER" id="PTHR43811:SF19">
    <property type="entry name" value="39 KDA FK506-BINDING NUCLEAR PROTEIN"/>
    <property type="match status" value="1"/>
</dbReference>
<gene>
    <name evidence="8" type="ORF">E2488_10720</name>
</gene>
<evidence type="ECO:0000256" key="1">
    <source>
        <dbReference type="ARBA" id="ARBA00000971"/>
    </source>
</evidence>
<accession>A0A4Y8ARW2</accession>
<keyword evidence="4 6" id="KW-0697">Rotamase</keyword>
<organism evidence="8 9">
    <name type="scientific">Gramella jeungdoensis</name>
    <dbReference type="NCBI Taxonomy" id="708091"/>
    <lineage>
        <taxon>Bacteria</taxon>
        <taxon>Pseudomonadati</taxon>
        <taxon>Bacteroidota</taxon>
        <taxon>Flavobacteriia</taxon>
        <taxon>Flavobacteriales</taxon>
        <taxon>Flavobacteriaceae</taxon>
        <taxon>Christiangramia</taxon>
    </lineage>
</organism>
<reference evidence="8 9" key="1">
    <citation type="journal article" date="2011" name="J. Microbiol.">
        <title>Gramella jeungdoensis sp. nov., isolated from a solar saltern in Korea.</title>
        <authorList>
            <person name="Joung Y."/>
            <person name="Kim H."/>
            <person name="Jang T."/>
            <person name="Ahn T.S."/>
            <person name="Joh K."/>
        </authorList>
    </citation>
    <scope>NUCLEOTIDE SEQUENCE [LARGE SCALE GENOMIC DNA]</scope>
    <source>
        <strain evidence="8 9">KCTC 23123</strain>
    </source>
</reference>
<feature type="domain" description="PPIase FKBP-type" evidence="7">
    <location>
        <begin position="224"/>
        <end position="327"/>
    </location>
</feature>
<protein>
    <recommendedName>
        <fullName evidence="3 6">peptidylprolyl isomerase</fullName>
        <ecNumber evidence="3 6">5.2.1.8</ecNumber>
    </recommendedName>
</protein>
<dbReference type="EMBL" id="SNQI01000003">
    <property type="protein sequence ID" value="TEW73940.1"/>
    <property type="molecule type" value="Genomic_DNA"/>
</dbReference>
<comment type="similarity">
    <text evidence="2">Belongs to the FKBP-type PPIase family.</text>
</comment>
<dbReference type="EC" id="5.2.1.8" evidence="3 6"/>
<sequence length="327" mass="37335">MYNKFKNILFMRIINFKKLMLLLGIVSLTTLNSCLDEDNYNEQNNKDYKLIEQYLAENNLEATKSPYGFYYTVIESNDTGEEVKEDDILSIFYEMKILNGAIIDEVKESSGIPKKINIVTNSIFPQGIIMGSALMKEGEKYRFYIPSNLAYGSYSYESLIPSNAVIIMETKIAKIEDEDDQKQFEKATIETYITDNNITDINETDFGAFYKKTENGTGDSPIEGNRVKTKYVAKYLDGTEFSKTETDKTFDFTVGTESIIKGVNESIKLMQKGEKATFIIPSNLAYYSSLQIFPETIREDLLEKGLISQKIPPFTNLIFEIELVDIN</sequence>